<proteinExistence type="predicted"/>
<protein>
    <submittedName>
        <fullName evidence="2">Uncharacterized protein</fullName>
    </submittedName>
</protein>
<sequence length="220" mass="25266">MIEELPPFIAFLFTLTTLYAVWLFKKAFRPNQSTWLALFAWLAIQASLAYSGFYQDTTTLPPKFALAILPPFLFVLYLVYIKKDGNHSLENLHWIHTVRIPVEIVLWLLASYETIPKLMTFEGRNFDIIAGFTAPLIILYGLRKTIIDSQRVLLWNFIGLFLLANIVITAILSAPSPFQKLAFETPNVAVLTFPFIWLPSFIVPLVLFSHLMSIKQLMKK</sequence>
<dbReference type="OrthoDB" id="675847at2"/>
<dbReference type="Proteomes" id="UP000050454">
    <property type="component" value="Unassembled WGS sequence"/>
</dbReference>
<evidence type="ECO:0000256" key="1">
    <source>
        <dbReference type="SAM" id="Phobius"/>
    </source>
</evidence>
<keyword evidence="1" id="KW-0472">Membrane</keyword>
<keyword evidence="3" id="KW-1185">Reference proteome</keyword>
<dbReference type="EMBL" id="LGTQ01000005">
    <property type="protein sequence ID" value="KPM49500.1"/>
    <property type="molecule type" value="Genomic_DNA"/>
</dbReference>
<feature type="transmembrane region" description="Helical" evidence="1">
    <location>
        <begin position="6"/>
        <end position="24"/>
    </location>
</feature>
<dbReference type="AlphaFoldDB" id="A0A0N8HA89"/>
<reference evidence="2 3" key="1">
    <citation type="submission" date="2015-07" db="EMBL/GenBank/DDBJ databases">
        <title>The draft genome sequence of Leadbetterella sp. JN14-9.</title>
        <authorList>
            <person name="Liu Y."/>
            <person name="Du J."/>
            <person name="Shao Z."/>
        </authorList>
    </citation>
    <scope>NUCLEOTIDE SEQUENCE [LARGE SCALE GENOMIC DNA]</scope>
    <source>
        <strain evidence="2 3">JN14-9</strain>
    </source>
</reference>
<feature type="transmembrane region" description="Helical" evidence="1">
    <location>
        <begin position="195"/>
        <end position="214"/>
    </location>
</feature>
<evidence type="ECO:0000313" key="2">
    <source>
        <dbReference type="EMBL" id="KPM49500.1"/>
    </source>
</evidence>
<organism evidence="2 3">
    <name type="scientific">Jiulongibacter sediminis</name>
    <dbReference type="NCBI Taxonomy" id="1605367"/>
    <lineage>
        <taxon>Bacteria</taxon>
        <taxon>Pseudomonadati</taxon>
        <taxon>Bacteroidota</taxon>
        <taxon>Cytophagia</taxon>
        <taxon>Cytophagales</taxon>
        <taxon>Leadbetterellaceae</taxon>
        <taxon>Jiulongibacter</taxon>
    </lineage>
</organism>
<keyword evidence="1" id="KW-0812">Transmembrane</keyword>
<keyword evidence="1" id="KW-1133">Transmembrane helix</keyword>
<feature type="transmembrane region" description="Helical" evidence="1">
    <location>
        <begin position="154"/>
        <end position="175"/>
    </location>
</feature>
<dbReference type="PATRIC" id="fig|1605367.3.peg.1851"/>
<gene>
    <name evidence="2" type="ORF">AFM12_02535</name>
</gene>
<feature type="transmembrane region" description="Helical" evidence="1">
    <location>
        <begin position="60"/>
        <end position="80"/>
    </location>
</feature>
<dbReference type="STRING" id="1605367.AFM12_02535"/>
<dbReference type="RefSeq" id="WP_055143701.1">
    <property type="nucleotide sequence ID" value="NZ_JXSZ01000005.1"/>
</dbReference>
<comment type="caution">
    <text evidence="2">The sequence shown here is derived from an EMBL/GenBank/DDBJ whole genome shotgun (WGS) entry which is preliminary data.</text>
</comment>
<name>A0A0N8HA89_9BACT</name>
<accession>A0A0N8HA89</accession>
<evidence type="ECO:0000313" key="3">
    <source>
        <dbReference type="Proteomes" id="UP000050454"/>
    </source>
</evidence>
<feature type="transmembrane region" description="Helical" evidence="1">
    <location>
        <begin position="36"/>
        <end position="54"/>
    </location>
</feature>